<organism evidence="1 2">
    <name type="scientific">Photobacterium angustum</name>
    <dbReference type="NCBI Taxonomy" id="661"/>
    <lineage>
        <taxon>Bacteria</taxon>
        <taxon>Pseudomonadati</taxon>
        <taxon>Pseudomonadota</taxon>
        <taxon>Gammaproteobacteria</taxon>
        <taxon>Vibrionales</taxon>
        <taxon>Vibrionaceae</taxon>
        <taxon>Photobacterium</taxon>
    </lineage>
</organism>
<evidence type="ECO:0000313" key="1">
    <source>
        <dbReference type="EMBL" id="PSX07847.1"/>
    </source>
</evidence>
<gene>
    <name evidence="1" type="ORF">C0W41_07490</name>
</gene>
<name>A0A2T3QDN9_PHOAN</name>
<reference evidence="1 2" key="1">
    <citation type="submission" date="2018-01" db="EMBL/GenBank/DDBJ databases">
        <title>Whole genome sequencing of Histamine producing bacteria.</title>
        <authorList>
            <person name="Butler K."/>
        </authorList>
    </citation>
    <scope>NUCLEOTIDE SEQUENCE [LARGE SCALE GENOMIC DNA]</scope>
    <source>
        <strain evidence="1 2">A2-1</strain>
    </source>
</reference>
<sequence length="63" mass="7223">MAQTFDVDAATTLHLQDKKSYEVTIKGLIAHLFDIVFNRSKKSVTYSIEDIPVHLQKDIGIYR</sequence>
<dbReference type="Proteomes" id="UP000241440">
    <property type="component" value="Unassembled WGS sequence"/>
</dbReference>
<dbReference type="AlphaFoldDB" id="A0A2T3QDN9"/>
<dbReference type="EMBL" id="PYOY01000003">
    <property type="protein sequence ID" value="PSX07847.1"/>
    <property type="molecule type" value="Genomic_DNA"/>
</dbReference>
<dbReference type="GeneID" id="61230308"/>
<protein>
    <submittedName>
        <fullName evidence="1">Uncharacterized protein</fullName>
    </submittedName>
</protein>
<evidence type="ECO:0000313" key="2">
    <source>
        <dbReference type="Proteomes" id="UP000241440"/>
    </source>
</evidence>
<proteinExistence type="predicted"/>
<accession>A0A2T3QDN9</accession>
<comment type="caution">
    <text evidence="1">The sequence shown here is derived from an EMBL/GenBank/DDBJ whole genome shotgun (WGS) entry which is preliminary data.</text>
</comment>
<dbReference type="RefSeq" id="WP_045082123.1">
    <property type="nucleotide sequence ID" value="NZ_JZSN01000002.1"/>
</dbReference>